<keyword evidence="8 9" id="KW-0378">Hydrolase</keyword>
<reference evidence="11" key="1">
    <citation type="submission" date="2015-09" db="EMBL/GenBank/DDBJ databases">
        <title>Draft Genome Sequences of Two Novel Amoeba-resistant Intranuclear Bacteria, Candidatus Berkiella cookevillensis and Candidatus Berkiella aquae.</title>
        <authorList>
            <person name="Mehari Y.T."/>
            <person name="Arivett B.A."/>
            <person name="Farone A.L."/>
            <person name="Gunderson J.H."/>
            <person name="Farone M.B."/>
        </authorList>
    </citation>
    <scope>NUCLEOTIDE SEQUENCE [LARGE SCALE GENOMIC DNA]</scope>
    <source>
        <strain evidence="11">CC99</strain>
    </source>
</reference>
<reference evidence="12" key="2">
    <citation type="journal article" date="2016" name="Genome Announc.">
        <title>Draft Genome Sequences of Two Novel Amoeba-Resistant Intranuclear Bacteria, 'Candidatus Berkiella cookevillensis' and 'Candidatus Berkiella aquae'.</title>
        <authorList>
            <person name="Mehari Y.T."/>
            <person name="Arivett B.A."/>
            <person name="Farone A.L."/>
            <person name="Gunderson J.H."/>
            <person name="Farone M.B."/>
        </authorList>
    </citation>
    <scope>NUCLEOTIDE SEQUENCE</scope>
    <source>
        <strain evidence="12">CC99</strain>
    </source>
</reference>
<dbReference type="GO" id="GO:0005737">
    <property type="term" value="C:cytoplasm"/>
    <property type="evidence" value="ECO:0007669"/>
    <property type="project" value="UniProtKB-SubCell"/>
</dbReference>
<dbReference type="AlphaFoldDB" id="A0A0Q9YHD7"/>
<comment type="function">
    <text evidence="9">Nucleotidase that shows phosphatase activity on nucleoside 5'-monophosphates.</text>
</comment>
<evidence type="ECO:0000313" key="11">
    <source>
        <dbReference type="EMBL" id="KRG20037.1"/>
    </source>
</evidence>
<dbReference type="Gene3D" id="3.40.1210.10">
    <property type="entry name" value="Survival protein SurE-like phosphatase/nucleotidase"/>
    <property type="match status" value="1"/>
</dbReference>
<dbReference type="GO" id="GO:0046872">
    <property type="term" value="F:metal ion binding"/>
    <property type="evidence" value="ECO:0007669"/>
    <property type="project" value="UniProtKB-UniRule"/>
</dbReference>
<dbReference type="GO" id="GO:0000166">
    <property type="term" value="F:nucleotide binding"/>
    <property type="evidence" value="ECO:0007669"/>
    <property type="project" value="UniProtKB-KW"/>
</dbReference>
<protein>
    <recommendedName>
        <fullName evidence="9">5'-nucleotidase SurE</fullName>
        <ecNumber evidence="9">3.1.3.5</ecNumber>
    </recommendedName>
    <alternativeName>
        <fullName evidence="9">Nucleoside 5'-monophosphate phosphohydrolase</fullName>
    </alternativeName>
</protein>
<evidence type="ECO:0000256" key="9">
    <source>
        <dbReference type="HAMAP-Rule" id="MF_00060"/>
    </source>
</evidence>
<comment type="subcellular location">
    <subcellularLocation>
        <location evidence="3 9">Cytoplasm</location>
    </subcellularLocation>
</comment>
<feature type="binding site" evidence="9">
    <location>
        <position position="97"/>
    </location>
    <ligand>
        <name>a divalent metal cation</name>
        <dbReference type="ChEBI" id="CHEBI:60240"/>
    </ligand>
</feature>
<dbReference type="SUPFAM" id="SSF64167">
    <property type="entry name" value="SurE-like"/>
    <property type="match status" value="1"/>
</dbReference>
<evidence type="ECO:0000256" key="7">
    <source>
        <dbReference type="ARBA" id="ARBA00022741"/>
    </source>
</evidence>
<evidence type="ECO:0000313" key="13">
    <source>
        <dbReference type="Proteomes" id="UP000051494"/>
    </source>
</evidence>
<keyword evidence="5 9" id="KW-0963">Cytoplasm</keyword>
<gene>
    <name evidence="9 11" type="primary">surE</name>
    <name evidence="11" type="ORF">CC99x_00258</name>
    <name evidence="12" type="ORF">CC99x_005645</name>
</gene>
<feature type="domain" description="Survival protein SurE-like phosphatase/nucleotidase" evidence="10">
    <location>
        <begin position="9"/>
        <end position="191"/>
    </location>
</feature>
<reference evidence="12" key="3">
    <citation type="submission" date="2021-06" db="EMBL/GenBank/DDBJ databases">
        <title>Genomic Description and Analysis of Intracellular Bacteria, Candidatus Berkiella cookevillensis and Candidatus Berkiella aquae.</title>
        <authorList>
            <person name="Kidane D.T."/>
            <person name="Mehari Y.T."/>
            <person name="Rice F.C."/>
            <person name="Arivett B.A."/>
            <person name="Farone A.L."/>
            <person name="Berk S.G."/>
            <person name="Farone M.B."/>
        </authorList>
    </citation>
    <scope>NUCLEOTIDE SEQUENCE</scope>
    <source>
        <strain evidence="12">CC99</strain>
    </source>
</reference>
<evidence type="ECO:0000256" key="3">
    <source>
        <dbReference type="ARBA" id="ARBA00004496"/>
    </source>
</evidence>
<dbReference type="OrthoDB" id="9780815at2"/>
<evidence type="ECO:0000256" key="5">
    <source>
        <dbReference type="ARBA" id="ARBA00022490"/>
    </source>
</evidence>
<proteinExistence type="inferred from homology"/>
<comment type="catalytic activity">
    <reaction evidence="1 9">
        <text>a ribonucleoside 5'-phosphate + H2O = a ribonucleoside + phosphate</text>
        <dbReference type="Rhea" id="RHEA:12484"/>
        <dbReference type="ChEBI" id="CHEBI:15377"/>
        <dbReference type="ChEBI" id="CHEBI:18254"/>
        <dbReference type="ChEBI" id="CHEBI:43474"/>
        <dbReference type="ChEBI" id="CHEBI:58043"/>
        <dbReference type="EC" id="3.1.3.5"/>
    </reaction>
</comment>
<dbReference type="NCBIfam" id="TIGR00087">
    <property type="entry name" value="surE"/>
    <property type="match status" value="1"/>
</dbReference>
<dbReference type="PATRIC" id="fig|1590042.3.peg.271"/>
<comment type="cofactor">
    <cofactor evidence="2">
        <name>Mg(2+)</name>
        <dbReference type="ChEBI" id="CHEBI:18420"/>
    </cofactor>
</comment>
<feature type="binding site" evidence="9">
    <location>
        <position position="14"/>
    </location>
    <ligand>
        <name>a divalent metal cation</name>
        <dbReference type="ChEBI" id="CHEBI:60240"/>
    </ligand>
</feature>
<dbReference type="Proteomes" id="UP000051494">
    <property type="component" value="Unassembled WGS sequence"/>
</dbReference>
<dbReference type="Pfam" id="PF01975">
    <property type="entry name" value="SurE"/>
    <property type="match status" value="1"/>
</dbReference>
<feature type="binding site" evidence="9">
    <location>
        <position position="15"/>
    </location>
    <ligand>
        <name>a divalent metal cation</name>
        <dbReference type="ChEBI" id="CHEBI:60240"/>
    </ligand>
</feature>
<comment type="cofactor">
    <cofactor evidence="9">
        <name>a divalent metal cation</name>
        <dbReference type="ChEBI" id="CHEBI:60240"/>
    </cofactor>
    <text evidence="9">Binds 1 divalent metal cation per subunit.</text>
</comment>
<evidence type="ECO:0000256" key="8">
    <source>
        <dbReference type="ARBA" id="ARBA00022801"/>
    </source>
</evidence>
<dbReference type="InterPro" id="IPR002828">
    <property type="entry name" value="SurE-like_Pase/nucleotidase"/>
</dbReference>
<sequence length="260" mass="27865">MSENTKTQILISNDDGVHAPGIAHLATSLSELADIIVVAPDRDRSAASNSLTLDQPLRVIKQPNGFYSVTGTPTDSVHIAITGWLDSHPDMIVSGINCGANLGDDVLYSGTVAAAMEGRFLGYPAIAISLVCDHRERQYFETAAAIAKQIVAKAIAGGLSKKTILNVNVPNLPLDQIKGFKVTRLGYRHIAEQIVPSQDPRGNQIFWIGPAGVEQDGGPGTDFHAIKSGYVSITPIKVDLTDFEMMDKIVNWSNGLVFSL</sequence>
<evidence type="ECO:0000256" key="6">
    <source>
        <dbReference type="ARBA" id="ARBA00022723"/>
    </source>
</evidence>
<dbReference type="InterPro" id="IPR030048">
    <property type="entry name" value="SurE"/>
</dbReference>
<evidence type="ECO:0000256" key="4">
    <source>
        <dbReference type="ARBA" id="ARBA00011062"/>
    </source>
</evidence>
<dbReference type="NCBIfam" id="NF001489">
    <property type="entry name" value="PRK00346.1-3"/>
    <property type="match status" value="1"/>
</dbReference>
<keyword evidence="7 9" id="KW-0547">Nucleotide-binding</keyword>
<dbReference type="FunFam" id="3.40.1210.10:FF:000001">
    <property type="entry name" value="5'/3'-nucleotidase SurE"/>
    <property type="match status" value="1"/>
</dbReference>
<dbReference type="GO" id="GO:0008253">
    <property type="term" value="F:5'-nucleotidase activity"/>
    <property type="evidence" value="ECO:0007669"/>
    <property type="project" value="UniProtKB-UniRule"/>
</dbReference>
<dbReference type="PANTHER" id="PTHR30457:SF12">
    <property type="entry name" value="5'_3'-NUCLEOTIDASE SURE"/>
    <property type="match status" value="1"/>
</dbReference>
<evidence type="ECO:0000259" key="10">
    <source>
        <dbReference type="Pfam" id="PF01975"/>
    </source>
</evidence>
<evidence type="ECO:0000256" key="1">
    <source>
        <dbReference type="ARBA" id="ARBA00000815"/>
    </source>
</evidence>
<feature type="binding site" evidence="9">
    <location>
        <position position="45"/>
    </location>
    <ligand>
        <name>a divalent metal cation</name>
        <dbReference type="ChEBI" id="CHEBI:60240"/>
    </ligand>
</feature>
<keyword evidence="13" id="KW-1185">Reference proteome</keyword>
<comment type="similarity">
    <text evidence="4 9">Belongs to the SurE nucleotidase family.</text>
</comment>
<dbReference type="PANTHER" id="PTHR30457">
    <property type="entry name" value="5'-NUCLEOTIDASE SURE"/>
    <property type="match status" value="1"/>
</dbReference>
<comment type="caution">
    <text evidence="11">The sequence shown here is derived from an EMBL/GenBank/DDBJ whole genome shotgun (WGS) entry which is preliminary data.</text>
</comment>
<dbReference type="EC" id="3.1.3.5" evidence="9"/>
<dbReference type="InterPro" id="IPR036523">
    <property type="entry name" value="SurE-like_sf"/>
</dbReference>
<keyword evidence="6 9" id="KW-0479">Metal-binding</keyword>
<evidence type="ECO:0000256" key="2">
    <source>
        <dbReference type="ARBA" id="ARBA00001946"/>
    </source>
</evidence>
<dbReference type="GO" id="GO:0008254">
    <property type="term" value="F:3'-nucleotidase activity"/>
    <property type="evidence" value="ECO:0007669"/>
    <property type="project" value="TreeGrafter"/>
</dbReference>
<evidence type="ECO:0000313" key="12">
    <source>
        <dbReference type="EMBL" id="MCS5708386.1"/>
    </source>
</evidence>
<accession>A0A0Q9YHD7</accession>
<dbReference type="EMBL" id="LKHV02000001">
    <property type="protein sequence ID" value="MCS5708386.1"/>
    <property type="molecule type" value="Genomic_DNA"/>
</dbReference>
<dbReference type="RefSeq" id="WP_057622831.1">
    <property type="nucleotide sequence ID" value="NZ_LKHV02000001.1"/>
</dbReference>
<dbReference type="EMBL" id="LKHV01000001">
    <property type="protein sequence ID" value="KRG20037.1"/>
    <property type="molecule type" value="Genomic_DNA"/>
</dbReference>
<name>A0A0Q9YHD7_9GAMM</name>
<dbReference type="GO" id="GO:0004309">
    <property type="term" value="F:exopolyphosphatase activity"/>
    <property type="evidence" value="ECO:0007669"/>
    <property type="project" value="TreeGrafter"/>
</dbReference>
<dbReference type="STRING" id="437022.CC99x_00258"/>
<dbReference type="NCBIfam" id="NF001490">
    <property type="entry name" value="PRK00346.1-4"/>
    <property type="match status" value="1"/>
</dbReference>
<organism evidence="11">
    <name type="scientific">Candidatus Berkiella cookevillensis</name>
    <dbReference type="NCBI Taxonomy" id="437022"/>
    <lineage>
        <taxon>Bacteria</taxon>
        <taxon>Pseudomonadati</taxon>
        <taxon>Pseudomonadota</taxon>
        <taxon>Gammaproteobacteria</taxon>
        <taxon>Candidatus Berkiellales</taxon>
        <taxon>Candidatus Berkiellaceae</taxon>
        <taxon>Candidatus Berkiella</taxon>
    </lineage>
</organism>
<dbReference type="HAMAP" id="MF_00060">
    <property type="entry name" value="SurE"/>
    <property type="match status" value="1"/>
</dbReference>